<dbReference type="SMART" id="SM00363">
    <property type="entry name" value="S4"/>
    <property type="match status" value="1"/>
</dbReference>
<dbReference type="eggNOG" id="COG1187">
    <property type="taxonomic scope" value="Bacteria"/>
</dbReference>
<dbReference type="Proteomes" id="UP000009232">
    <property type="component" value="Chromosome"/>
</dbReference>
<evidence type="ECO:0000256" key="4">
    <source>
        <dbReference type="ARBA" id="ARBA00036535"/>
    </source>
</evidence>
<evidence type="ECO:0000256" key="1">
    <source>
        <dbReference type="ARBA" id="ARBA00008348"/>
    </source>
</evidence>
<dbReference type="EMBL" id="CP002776">
    <property type="protein sequence ID" value="AEG31178.1"/>
    <property type="molecule type" value="Genomic_DNA"/>
</dbReference>
<dbReference type="GO" id="GO:0000455">
    <property type="term" value="P:enzyme-directed rRNA pseudouridine synthesis"/>
    <property type="evidence" value="ECO:0007669"/>
    <property type="project" value="UniProtKB-ARBA"/>
</dbReference>
<evidence type="ECO:0000256" key="6">
    <source>
        <dbReference type="RuleBase" id="RU003887"/>
    </source>
</evidence>
<evidence type="ECO:0000256" key="2">
    <source>
        <dbReference type="ARBA" id="ARBA00023235"/>
    </source>
</evidence>
<dbReference type="InterPro" id="IPR006145">
    <property type="entry name" value="PsdUridine_synth_RsuA/RluA"/>
</dbReference>
<dbReference type="OrthoDB" id="9807213at2"/>
<dbReference type="InterPro" id="IPR042092">
    <property type="entry name" value="PsdUridine_s_RsuA/RluB/E/F_cat"/>
</dbReference>
<dbReference type="FunFam" id="3.30.70.1560:FF:000002">
    <property type="entry name" value="Pseudouridine synthase"/>
    <property type="match status" value="1"/>
</dbReference>
<sequence>MRINKYFSQRGICSKRAADRLILAGRVKVNGLAAQVGQNVDSQDVVLLDGQPLDEQPKPVYLLYHKPAGVVCTNDPSVPGNLVDALDYPQRLFAVGRLDKASEGLLLLTNDGAIFNPILRAEQGHEKEYLVTVDKPITSAFLSAMAAGVPILQTITLPCVVTPVSDQVFNILLTQGLNLQIRRMCQALGYRVEKLQRTRIMHLHLGDLAANQYRGLSHQERLMLIRHRLQ</sequence>
<dbReference type="GO" id="GO:0003723">
    <property type="term" value="F:RNA binding"/>
    <property type="evidence" value="ECO:0007669"/>
    <property type="project" value="UniProtKB-KW"/>
</dbReference>
<dbReference type="KEGG" id="tcy:Thicy_0404"/>
<dbReference type="CDD" id="cd00165">
    <property type="entry name" value="S4"/>
    <property type="match status" value="1"/>
</dbReference>
<dbReference type="PROSITE" id="PS01149">
    <property type="entry name" value="PSI_RSU"/>
    <property type="match status" value="1"/>
</dbReference>
<dbReference type="GO" id="GO:0160138">
    <property type="term" value="F:23S rRNA pseudouridine(2604) synthase activity"/>
    <property type="evidence" value="ECO:0007669"/>
    <property type="project" value="UniProtKB-EC"/>
</dbReference>
<dbReference type="InterPro" id="IPR020094">
    <property type="entry name" value="TruA/RsuA/RluB/E/F_N"/>
</dbReference>
<dbReference type="HOGENOM" id="CLU_024979_1_2_6"/>
<dbReference type="PANTHER" id="PTHR47683:SF2">
    <property type="entry name" value="RNA-BINDING S4 DOMAIN-CONTAINING PROTEIN"/>
    <property type="match status" value="1"/>
</dbReference>
<protein>
    <recommendedName>
        <fullName evidence="6">Pseudouridine synthase</fullName>
        <ecNumber evidence="6">5.4.99.-</ecNumber>
    </recommendedName>
</protein>
<evidence type="ECO:0000256" key="3">
    <source>
        <dbReference type="ARBA" id="ARBA00036390"/>
    </source>
</evidence>
<dbReference type="AlphaFoldDB" id="F6DAT5"/>
<keyword evidence="9" id="KW-1185">Reference proteome</keyword>
<dbReference type="InterPro" id="IPR018496">
    <property type="entry name" value="PsdUridine_synth_RsuA/RluB_CS"/>
</dbReference>
<dbReference type="Gene3D" id="3.10.290.10">
    <property type="entry name" value="RNA-binding S4 domain"/>
    <property type="match status" value="1"/>
</dbReference>
<dbReference type="SUPFAM" id="SSF55174">
    <property type="entry name" value="Alpha-L RNA-binding motif"/>
    <property type="match status" value="1"/>
</dbReference>
<dbReference type="Pfam" id="PF00849">
    <property type="entry name" value="PseudoU_synth_2"/>
    <property type="match status" value="1"/>
</dbReference>
<dbReference type="PROSITE" id="PS50889">
    <property type="entry name" value="S4"/>
    <property type="match status" value="1"/>
</dbReference>
<comment type="catalytic activity">
    <reaction evidence="4">
        <text>uridine(2604) in 23S rRNA = pseudouridine(2604) in 23S rRNA</text>
        <dbReference type="Rhea" id="RHEA:38875"/>
        <dbReference type="Rhea" id="RHEA-COMP:10093"/>
        <dbReference type="Rhea" id="RHEA-COMP:10094"/>
        <dbReference type="ChEBI" id="CHEBI:65314"/>
        <dbReference type="ChEBI" id="CHEBI:65315"/>
        <dbReference type="EC" id="5.4.99.21"/>
    </reaction>
</comment>
<organism evidence="8 9">
    <name type="scientific">Thiomicrospira cyclica (strain DSM 14477 / JCM 11371 / ALM1)</name>
    <name type="common">Thioalkalimicrobium cyclicum</name>
    <dbReference type="NCBI Taxonomy" id="717773"/>
    <lineage>
        <taxon>Bacteria</taxon>
        <taxon>Pseudomonadati</taxon>
        <taxon>Pseudomonadota</taxon>
        <taxon>Gammaproteobacteria</taxon>
        <taxon>Thiotrichales</taxon>
        <taxon>Piscirickettsiaceae</taxon>
        <taxon>Thiomicrospira</taxon>
    </lineage>
</organism>
<dbReference type="PANTHER" id="PTHR47683">
    <property type="entry name" value="PSEUDOURIDINE SYNTHASE FAMILY PROTEIN-RELATED"/>
    <property type="match status" value="1"/>
</dbReference>
<dbReference type="InterPro" id="IPR020103">
    <property type="entry name" value="PsdUridine_synth_cat_dom_sf"/>
</dbReference>
<dbReference type="InterPro" id="IPR000748">
    <property type="entry name" value="PsdUridine_synth_RsuA/RluB/E/F"/>
</dbReference>
<dbReference type="SUPFAM" id="SSF55120">
    <property type="entry name" value="Pseudouridine synthase"/>
    <property type="match status" value="1"/>
</dbReference>
<evidence type="ECO:0000259" key="7">
    <source>
        <dbReference type="SMART" id="SM00363"/>
    </source>
</evidence>
<dbReference type="EC" id="5.4.99.-" evidence="6"/>
<evidence type="ECO:0000256" key="5">
    <source>
        <dbReference type="PROSITE-ProRule" id="PRU00182"/>
    </source>
</evidence>
<dbReference type="InterPro" id="IPR002942">
    <property type="entry name" value="S4_RNA-bd"/>
</dbReference>
<name>F6DAT5_THICA</name>
<comment type="catalytic activity">
    <reaction evidence="3">
        <text>uridine(35) in tRNA(Tyr) = pseudouridine(35) in tRNA(Tyr)</text>
        <dbReference type="Rhea" id="RHEA:60556"/>
        <dbReference type="Rhea" id="RHEA-COMP:15607"/>
        <dbReference type="Rhea" id="RHEA-COMP:15608"/>
        <dbReference type="ChEBI" id="CHEBI:65314"/>
        <dbReference type="ChEBI" id="CHEBI:65315"/>
    </reaction>
</comment>
<evidence type="ECO:0000313" key="9">
    <source>
        <dbReference type="Proteomes" id="UP000009232"/>
    </source>
</evidence>
<keyword evidence="5" id="KW-0694">RNA-binding</keyword>
<proteinExistence type="inferred from homology"/>
<accession>F6DAT5</accession>
<dbReference type="RefSeq" id="WP_013834959.1">
    <property type="nucleotide sequence ID" value="NC_015581.1"/>
</dbReference>
<dbReference type="Gene3D" id="3.30.70.580">
    <property type="entry name" value="Pseudouridine synthase I, catalytic domain, N-terminal subdomain"/>
    <property type="match status" value="1"/>
</dbReference>
<dbReference type="InterPro" id="IPR050343">
    <property type="entry name" value="RsuA_PseudoU_synthase"/>
</dbReference>
<feature type="domain" description="RNA-binding S4" evidence="7">
    <location>
        <begin position="1"/>
        <end position="65"/>
    </location>
</feature>
<dbReference type="Gene3D" id="3.30.70.1560">
    <property type="entry name" value="Alpha-L RNA-binding motif"/>
    <property type="match status" value="1"/>
</dbReference>
<comment type="similarity">
    <text evidence="1 6">Belongs to the pseudouridine synthase RsuA family.</text>
</comment>
<dbReference type="NCBIfam" id="TIGR00093">
    <property type="entry name" value="pseudouridine synthase"/>
    <property type="match status" value="1"/>
</dbReference>
<dbReference type="Pfam" id="PF01479">
    <property type="entry name" value="S4"/>
    <property type="match status" value="1"/>
</dbReference>
<dbReference type="InterPro" id="IPR036986">
    <property type="entry name" value="S4_RNA-bd_sf"/>
</dbReference>
<dbReference type="STRING" id="717773.Thicy_0404"/>
<gene>
    <name evidence="8" type="ordered locus">Thicy_0404</name>
</gene>
<keyword evidence="2 6" id="KW-0413">Isomerase</keyword>
<evidence type="ECO:0000313" key="8">
    <source>
        <dbReference type="EMBL" id="AEG31178.1"/>
    </source>
</evidence>
<reference evidence="8 9" key="1">
    <citation type="submission" date="2011-05" db="EMBL/GenBank/DDBJ databases">
        <title>Complete sequence of Thioalkalimicrobium cyclicum ALM1.</title>
        <authorList>
            <consortium name="US DOE Joint Genome Institute"/>
            <person name="Lucas S."/>
            <person name="Han J."/>
            <person name="Lapidus A."/>
            <person name="Cheng J.-F."/>
            <person name="Goodwin L."/>
            <person name="Pitluck S."/>
            <person name="Peters L."/>
            <person name="Mikhailova N."/>
            <person name="Davenport K."/>
            <person name="Han C."/>
            <person name="Tapia R."/>
            <person name="Land M."/>
            <person name="Hauser L."/>
            <person name="Kyrpides N."/>
            <person name="Ivanova N."/>
            <person name="Pagani I."/>
            <person name="Kappler U."/>
            <person name="Woyke T."/>
        </authorList>
    </citation>
    <scope>NUCLEOTIDE SEQUENCE [LARGE SCALE GENOMIC DNA]</scope>
    <source>
        <strain evidence="9">DSM 14477 / JCM 11371 / ALM1</strain>
    </source>
</reference>